<keyword evidence="1" id="KW-0472">Membrane</keyword>
<dbReference type="InterPro" id="IPR002656">
    <property type="entry name" value="Acyl_transf_3_dom"/>
</dbReference>
<reference evidence="3" key="1">
    <citation type="journal article" date="2022" name="Front. Microbiol.">
        <title>New perspectives on an old grouping: The genomic and phenotypic variability of Oxalobacter formigenes and the implications for calcium oxalate stone prevention.</title>
        <authorList>
            <person name="Chmiel J.A."/>
            <person name="Carr C."/>
            <person name="Stuivenberg G.A."/>
            <person name="Venema R."/>
            <person name="Chanyi R.M."/>
            <person name="Al K.F."/>
            <person name="Giguere D."/>
            <person name="Say H."/>
            <person name="Akouris P.P."/>
            <person name="Dominguez Romero S.A."/>
            <person name="Kwong A."/>
            <person name="Tai V."/>
            <person name="Koval S.F."/>
            <person name="Razvi H."/>
            <person name="Bjazevic J."/>
            <person name="Burton J.P."/>
        </authorList>
    </citation>
    <scope>NUCLEOTIDE SEQUENCE</scope>
    <source>
        <strain evidence="3">HOxNP-1</strain>
    </source>
</reference>
<dbReference type="RefSeq" id="WP_269265679.1">
    <property type="nucleotide sequence ID" value="NZ_CP098248.1"/>
</dbReference>
<feature type="transmembrane region" description="Helical" evidence="1">
    <location>
        <begin position="56"/>
        <end position="77"/>
    </location>
</feature>
<dbReference type="Proteomes" id="UP001164794">
    <property type="component" value="Chromosome"/>
</dbReference>
<evidence type="ECO:0000313" key="3">
    <source>
        <dbReference type="EMBL" id="WAV98058.1"/>
    </source>
</evidence>
<protein>
    <submittedName>
        <fullName evidence="3">Acyltransferase family protein</fullName>
    </submittedName>
</protein>
<dbReference type="GO" id="GO:0016746">
    <property type="term" value="F:acyltransferase activity"/>
    <property type="evidence" value="ECO:0007669"/>
    <property type="project" value="UniProtKB-KW"/>
</dbReference>
<proteinExistence type="predicted"/>
<dbReference type="PANTHER" id="PTHR37312">
    <property type="entry name" value="MEMBRANE-BOUND ACYLTRANSFERASE YKRP-RELATED"/>
    <property type="match status" value="1"/>
</dbReference>
<evidence type="ECO:0000256" key="1">
    <source>
        <dbReference type="SAM" id="Phobius"/>
    </source>
</evidence>
<feature type="domain" description="Acyltransferase 3" evidence="2">
    <location>
        <begin position="29"/>
        <end position="372"/>
    </location>
</feature>
<dbReference type="PANTHER" id="PTHR37312:SF1">
    <property type="entry name" value="MEMBRANE-BOUND ACYLTRANSFERASE YKRP-RELATED"/>
    <property type="match status" value="1"/>
</dbReference>
<sequence length="407" mass="46774">MNTPALSPKMDIRKSGKRFPPQKRDEITDIAKGIGILLVVALHCGIGFMAGVDMPLFFFISGFFAPTLAKCPFAEGLKRKSVDLLKPTFLYVIFFGVFAFILCRLPEVNTALLQLREINVIRILSRAAEIPKTRFFEWLTPVRVFYDTMTSWPSQPLASPLWFAPALWAGFVLWFVFRPVFEWYKQSSRNKIIVIAALIFLYYSAVNGGIPIDINNRLAGWLARAVYAFCFIGFGHIVYRHRDFLLYGKGQWILWVLALGALYWKKRYFHHFPGIDIITMFFETKIRPRSFLIAFCGIALVFLVSRYAAMIRPVKQALIHIGKESFHIMAIHFVFIWLFWWIFILAVPDISPYRDTVPIKWLVFLFAVTMSLISVGICRFLEKTAGKKRAIHVGKTLPSSMGLSEKS</sequence>
<feature type="transmembrane region" description="Helical" evidence="1">
    <location>
        <begin position="30"/>
        <end position="50"/>
    </location>
</feature>
<feature type="transmembrane region" description="Helical" evidence="1">
    <location>
        <begin position="161"/>
        <end position="180"/>
    </location>
</feature>
<accession>A0ABY7JLM8</accession>
<name>A0ABY7JLM8_9BURK</name>
<feature type="transmembrane region" description="Helical" evidence="1">
    <location>
        <begin position="192"/>
        <end position="212"/>
    </location>
</feature>
<evidence type="ECO:0000313" key="4">
    <source>
        <dbReference type="Proteomes" id="UP001164794"/>
    </source>
</evidence>
<dbReference type="Pfam" id="PF01757">
    <property type="entry name" value="Acyl_transf_3"/>
    <property type="match status" value="1"/>
</dbReference>
<dbReference type="EMBL" id="CP098248">
    <property type="protein sequence ID" value="WAV98058.1"/>
    <property type="molecule type" value="Genomic_DNA"/>
</dbReference>
<keyword evidence="3" id="KW-0808">Transferase</keyword>
<organism evidence="3 4">
    <name type="scientific">Oxalobacter aliiformigenes</name>
    <dbReference type="NCBI Taxonomy" id="2946593"/>
    <lineage>
        <taxon>Bacteria</taxon>
        <taxon>Pseudomonadati</taxon>
        <taxon>Pseudomonadota</taxon>
        <taxon>Betaproteobacteria</taxon>
        <taxon>Burkholderiales</taxon>
        <taxon>Oxalobacteraceae</taxon>
        <taxon>Oxalobacter</taxon>
    </lineage>
</organism>
<feature type="transmembrane region" description="Helical" evidence="1">
    <location>
        <begin position="246"/>
        <end position="264"/>
    </location>
</feature>
<keyword evidence="4" id="KW-1185">Reference proteome</keyword>
<dbReference type="InterPro" id="IPR052734">
    <property type="entry name" value="Nod_factor_acetyltransferase"/>
</dbReference>
<feature type="transmembrane region" description="Helical" evidence="1">
    <location>
        <begin position="359"/>
        <end position="381"/>
    </location>
</feature>
<feature type="transmembrane region" description="Helical" evidence="1">
    <location>
        <begin position="329"/>
        <end position="347"/>
    </location>
</feature>
<gene>
    <name evidence="3" type="ORF">NB645_04840</name>
</gene>
<keyword evidence="1" id="KW-0812">Transmembrane</keyword>
<keyword evidence="1" id="KW-1133">Transmembrane helix</keyword>
<keyword evidence="3" id="KW-0012">Acyltransferase</keyword>
<evidence type="ECO:0000259" key="2">
    <source>
        <dbReference type="Pfam" id="PF01757"/>
    </source>
</evidence>
<feature type="transmembrane region" description="Helical" evidence="1">
    <location>
        <begin position="89"/>
        <end position="107"/>
    </location>
</feature>
<feature type="transmembrane region" description="Helical" evidence="1">
    <location>
        <begin position="218"/>
        <end position="239"/>
    </location>
</feature>
<feature type="transmembrane region" description="Helical" evidence="1">
    <location>
        <begin position="290"/>
        <end position="309"/>
    </location>
</feature>